<evidence type="ECO:0000256" key="2">
    <source>
        <dbReference type="ARBA" id="ARBA00022723"/>
    </source>
</evidence>
<dbReference type="Pfam" id="PF00067">
    <property type="entry name" value="p450"/>
    <property type="match status" value="1"/>
</dbReference>
<dbReference type="GO" id="GO:0020037">
    <property type="term" value="F:heme binding"/>
    <property type="evidence" value="ECO:0007669"/>
    <property type="project" value="InterPro"/>
</dbReference>
<dbReference type="PRINTS" id="PR00385">
    <property type="entry name" value="P450"/>
</dbReference>
<dbReference type="Proteomes" id="UP000813461">
    <property type="component" value="Unassembled WGS sequence"/>
</dbReference>
<comment type="cofactor">
    <cofactor evidence="6">
        <name>heme</name>
        <dbReference type="ChEBI" id="CHEBI:30413"/>
    </cofactor>
</comment>
<protein>
    <submittedName>
        <fullName evidence="8">Cytochrome P450</fullName>
    </submittedName>
</protein>
<dbReference type="OrthoDB" id="1055148at2759"/>
<dbReference type="PROSITE" id="PS00086">
    <property type="entry name" value="CYTOCHROME_P450"/>
    <property type="match status" value="1"/>
</dbReference>
<evidence type="ECO:0000256" key="3">
    <source>
        <dbReference type="ARBA" id="ARBA00023002"/>
    </source>
</evidence>
<dbReference type="SUPFAM" id="SSF48264">
    <property type="entry name" value="Cytochrome P450"/>
    <property type="match status" value="1"/>
</dbReference>
<dbReference type="InterPro" id="IPR036396">
    <property type="entry name" value="Cyt_P450_sf"/>
</dbReference>
<evidence type="ECO:0000256" key="4">
    <source>
        <dbReference type="ARBA" id="ARBA00023004"/>
    </source>
</evidence>
<evidence type="ECO:0000256" key="5">
    <source>
        <dbReference type="ARBA" id="ARBA00023033"/>
    </source>
</evidence>
<dbReference type="PANTHER" id="PTHR46300:SF2">
    <property type="entry name" value="CYTOCHROME P450 MONOOXYGENASE ALNH-RELATED"/>
    <property type="match status" value="1"/>
</dbReference>
<evidence type="ECO:0000313" key="8">
    <source>
        <dbReference type="EMBL" id="KAH7088103.1"/>
    </source>
</evidence>
<organism evidence="8 9">
    <name type="scientific">Paraphoma chrysanthemicola</name>
    <dbReference type="NCBI Taxonomy" id="798071"/>
    <lineage>
        <taxon>Eukaryota</taxon>
        <taxon>Fungi</taxon>
        <taxon>Dikarya</taxon>
        <taxon>Ascomycota</taxon>
        <taxon>Pezizomycotina</taxon>
        <taxon>Dothideomycetes</taxon>
        <taxon>Pleosporomycetidae</taxon>
        <taxon>Pleosporales</taxon>
        <taxon>Pleosporineae</taxon>
        <taxon>Phaeosphaeriaceae</taxon>
        <taxon>Paraphoma</taxon>
    </lineage>
</organism>
<comment type="caution">
    <text evidence="8">The sequence shown here is derived from an EMBL/GenBank/DDBJ whole genome shotgun (WGS) entry which is preliminary data.</text>
</comment>
<evidence type="ECO:0000313" key="9">
    <source>
        <dbReference type="Proteomes" id="UP000813461"/>
    </source>
</evidence>
<evidence type="ECO:0000256" key="1">
    <source>
        <dbReference type="ARBA" id="ARBA00010617"/>
    </source>
</evidence>
<dbReference type="PANTHER" id="PTHR46300">
    <property type="entry name" value="P450, PUTATIVE (EUROFUNG)-RELATED-RELATED"/>
    <property type="match status" value="1"/>
</dbReference>
<reference evidence="8" key="1">
    <citation type="journal article" date="2021" name="Nat. Commun.">
        <title>Genetic determinants of endophytism in the Arabidopsis root mycobiome.</title>
        <authorList>
            <person name="Mesny F."/>
            <person name="Miyauchi S."/>
            <person name="Thiergart T."/>
            <person name="Pickel B."/>
            <person name="Atanasova L."/>
            <person name="Karlsson M."/>
            <person name="Huettel B."/>
            <person name="Barry K.W."/>
            <person name="Haridas S."/>
            <person name="Chen C."/>
            <person name="Bauer D."/>
            <person name="Andreopoulos W."/>
            <person name="Pangilinan J."/>
            <person name="LaButti K."/>
            <person name="Riley R."/>
            <person name="Lipzen A."/>
            <person name="Clum A."/>
            <person name="Drula E."/>
            <person name="Henrissat B."/>
            <person name="Kohler A."/>
            <person name="Grigoriev I.V."/>
            <person name="Martin F.M."/>
            <person name="Hacquard S."/>
        </authorList>
    </citation>
    <scope>NUCLEOTIDE SEQUENCE</scope>
    <source>
        <strain evidence="8">MPI-SDFR-AT-0120</strain>
    </source>
</reference>
<comment type="similarity">
    <text evidence="1 7">Belongs to the cytochrome P450 family.</text>
</comment>
<dbReference type="Gene3D" id="1.10.630.10">
    <property type="entry name" value="Cytochrome P450"/>
    <property type="match status" value="1"/>
</dbReference>
<dbReference type="GO" id="GO:0016705">
    <property type="term" value="F:oxidoreductase activity, acting on paired donors, with incorporation or reduction of molecular oxygen"/>
    <property type="evidence" value="ECO:0007669"/>
    <property type="project" value="InterPro"/>
</dbReference>
<keyword evidence="3 7" id="KW-0560">Oxidoreductase</keyword>
<dbReference type="InterPro" id="IPR050364">
    <property type="entry name" value="Cytochrome_P450_fung"/>
</dbReference>
<keyword evidence="9" id="KW-1185">Reference proteome</keyword>
<keyword evidence="6 7" id="KW-0349">Heme</keyword>
<dbReference type="InterPro" id="IPR001128">
    <property type="entry name" value="Cyt_P450"/>
</dbReference>
<feature type="binding site" description="axial binding residue" evidence="6">
    <location>
        <position position="444"/>
    </location>
    <ligand>
        <name>heme</name>
        <dbReference type="ChEBI" id="CHEBI:30413"/>
    </ligand>
    <ligandPart>
        <name>Fe</name>
        <dbReference type="ChEBI" id="CHEBI:18248"/>
    </ligandPart>
</feature>
<keyword evidence="4 6" id="KW-0408">Iron</keyword>
<dbReference type="EMBL" id="JAGMVJ010000008">
    <property type="protein sequence ID" value="KAH7088103.1"/>
    <property type="molecule type" value="Genomic_DNA"/>
</dbReference>
<dbReference type="CDD" id="cd11065">
    <property type="entry name" value="CYP64-like"/>
    <property type="match status" value="1"/>
</dbReference>
<proteinExistence type="inferred from homology"/>
<dbReference type="AlphaFoldDB" id="A0A8K0VYM7"/>
<keyword evidence="5 7" id="KW-0503">Monooxygenase</keyword>
<dbReference type="InterPro" id="IPR002401">
    <property type="entry name" value="Cyt_P450_E_grp-I"/>
</dbReference>
<sequence>MLLSYEAYVGLAAAAALLVLITNTLISAGRKPAKFAPGPPALPLIGNLHQMPMKDFHIKFQEWANQYGPITGLKLGQTNMLLLNDPSAVRDLLEKKSSIYSSRPDLYIRELGNGSMNIAFRDNDDMWRRQRKTYHLRLNVKSANQYLPYQTFDSVQLLNDLLEEPADFSRHLQRYTTSVASTVLYGWRTSDARKGYVKDLMDWMDRTSEAANLQVVDLYPSLRPFIRALPEFLNSFKRKLSAIKSIEDRLFFDLLESAKQKIKEGKVYPSFIRDMLLEDDSDRLNEIEIAHNAAHGFGAATDTQWNTTLAFIKAMILYPDVQRQAHDEIDKIVSSDRLPQWEDRENLPYIRACIDETLRWMPTTLSAAVPHSNSKADDYGNYHIPERSTIMMNVWALNNANWTNPRVFDPSRHSPEVTALENYGINPNSVLRPHFTFGAGRRVCPGFHVAQRGLFMAISRMLWAFEFRRVNGETIVQDAVTDGFIVRPVTYGCNIEPRSRERAQVVRREWEEAQKVLDSDGNFKEEFFQRLFTDRKPH</sequence>
<gene>
    <name evidence="8" type="ORF">FB567DRAFT_523684</name>
</gene>
<dbReference type="GO" id="GO:0004497">
    <property type="term" value="F:monooxygenase activity"/>
    <property type="evidence" value="ECO:0007669"/>
    <property type="project" value="UniProtKB-KW"/>
</dbReference>
<accession>A0A8K0VYM7</accession>
<keyword evidence="2 6" id="KW-0479">Metal-binding</keyword>
<evidence type="ECO:0000256" key="6">
    <source>
        <dbReference type="PIRSR" id="PIRSR602401-1"/>
    </source>
</evidence>
<dbReference type="InterPro" id="IPR017972">
    <property type="entry name" value="Cyt_P450_CS"/>
</dbReference>
<dbReference type="GO" id="GO:0005506">
    <property type="term" value="F:iron ion binding"/>
    <property type="evidence" value="ECO:0007669"/>
    <property type="project" value="InterPro"/>
</dbReference>
<name>A0A8K0VYM7_9PLEO</name>
<dbReference type="PRINTS" id="PR00463">
    <property type="entry name" value="EP450I"/>
</dbReference>
<evidence type="ECO:0000256" key="7">
    <source>
        <dbReference type="RuleBase" id="RU000461"/>
    </source>
</evidence>